<evidence type="ECO:0000313" key="2">
    <source>
        <dbReference type="EMBL" id="KAH0748864.1"/>
    </source>
</evidence>
<feature type="transmembrane region" description="Helical" evidence="1">
    <location>
        <begin position="68"/>
        <end position="88"/>
    </location>
</feature>
<keyword evidence="1" id="KW-1133">Transmembrane helix</keyword>
<accession>A0ABQ7UHD6</accession>
<dbReference type="PANTHER" id="PTHR34376">
    <property type="entry name" value="SERINE PROTEASE INHIBITOR, KAZAL-TYPE FAMILY PROTEIN"/>
    <property type="match status" value="1"/>
</dbReference>
<dbReference type="Proteomes" id="UP000826656">
    <property type="component" value="Unassembled WGS sequence"/>
</dbReference>
<dbReference type="PANTHER" id="PTHR34376:SF2">
    <property type="entry name" value="SERINE PROTEASE INHIBITOR, KAZAL-TYPE FAMILY PROTEIN"/>
    <property type="match status" value="1"/>
</dbReference>
<keyword evidence="1" id="KW-0472">Membrane</keyword>
<evidence type="ECO:0000256" key="1">
    <source>
        <dbReference type="SAM" id="Phobius"/>
    </source>
</evidence>
<comment type="caution">
    <text evidence="2">The sequence shown here is derived from an EMBL/GenBank/DDBJ whole genome shotgun (WGS) entry which is preliminary data.</text>
</comment>
<keyword evidence="3" id="KW-1185">Reference proteome</keyword>
<reference evidence="2 3" key="1">
    <citation type="journal article" date="2021" name="bioRxiv">
        <title>Chromosome-scale and haplotype-resolved genome assembly of a tetraploid potato cultivar.</title>
        <authorList>
            <person name="Sun H."/>
            <person name="Jiao W.-B."/>
            <person name="Krause K."/>
            <person name="Campoy J.A."/>
            <person name="Goel M."/>
            <person name="Folz-Donahue K."/>
            <person name="Kukat C."/>
            <person name="Huettel B."/>
            <person name="Schneeberger K."/>
        </authorList>
    </citation>
    <scope>NUCLEOTIDE SEQUENCE [LARGE SCALE GENOMIC DNA]</scope>
    <source>
        <strain evidence="2">SolTubOtavaFocal</strain>
        <tissue evidence="2">Leaves</tissue>
    </source>
</reference>
<evidence type="ECO:0000313" key="3">
    <source>
        <dbReference type="Proteomes" id="UP000826656"/>
    </source>
</evidence>
<organism evidence="2 3">
    <name type="scientific">Solanum tuberosum</name>
    <name type="common">Potato</name>
    <dbReference type="NCBI Taxonomy" id="4113"/>
    <lineage>
        <taxon>Eukaryota</taxon>
        <taxon>Viridiplantae</taxon>
        <taxon>Streptophyta</taxon>
        <taxon>Embryophyta</taxon>
        <taxon>Tracheophyta</taxon>
        <taxon>Spermatophyta</taxon>
        <taxon>Magnoliopsida</taxon>
        <taxon>eudicotyledons</taxon>
        <taxon>Gunneridae</taxon>
        <taxon>Pentapetalae</taxon>
        <taxon>asterids</taxon>
        <taxon>lamiids</taxon>
        <taxon>Solanales</taxon>
        <taxon>Solanaceae</taxon>
        <taxon>Solanoideae</taxon>
        <taxon>Solaneae</taxon>
        <taxon>Solanum</taxon>
    </lineage>
</organism>
<name>A0ABQ7UHD6_SOLTU</name>
<dbReference type="EMBL" id="JAIVGD010000019">
    <property type="protein sequence ID" value="KAH0748864.1"/>
    <property type="molecule type" value="Genomic_DNA"/>
</dbReference>
<proteinExistence type="predicted"/>
<sequence>MDAGVVWNCMRTAVRFGTWKGKGDGVGFGVENWAGRSGNQGHCASVRVVKLVICEVGNGGSAPITGQALLLIHIIWLVLLGFVGLFGLL</sequence>
<protein>
    <submittedName>
        <fullName evidence="2">Uncharacterized protein</fullName>
    </submittedName>
</protein>
<keyword evidence="1" id="KW-0812">Transmembrane</keyword>
<gene>
    <name evidence="2" type="ORF">KY290_028096</name>
</gene>